<feature type="transmembrane region" description="Helical" evidence="1">
    <location>
        <begin position="181"/>
        <end position="200"/>
    </location>
</feature>
<feature type="transmembrane region" description="Helical" evidence="1">
    <location>
        <begin position="255"/>
        <end position="273"/>
    </location>
</feature>
<keyword evidence="3" id="KW-1185">Reference proteome</keyword>
<sequence length="551" mass="57555">MNSLPALKLRALRNAILRGRGTGHLLVVLLVALVAWGEWVGVGRALTFLGAYGDIGLSVAQRSLEAALVVLSAGVAFGTVTVAISTLYLSDDLNFLLTQPIAAWRVFALKLSETFVSAAGVAALLTLPAALGLGAHSGAPAWYYPLAAMLTLLVYALPVGLGSALAVILMRIAPAGRVREIATGLGVLLSAGLVLFVRALKPEQLLRADLTPEAFGRLLAQFAGGGDTLLPPALMARALWNAAHGELSPALLPQLLLAGAVLWGAGALAALAYREGWVRGLEGSGGQLDRRPRGASLGERAFARLGTVGHLLYKDLRLMLRDATQWSQLLVLVALVGVYLVSLRAYPLEGLLSGARFKIVVGYLQLALQAFIVAGVGIRLAFPAVSLEGHGYWLLRSAPLSSARVVIGKYLGALPPVLLMALLMAWQTASFLQLSPLIATATLMVGVSGALVITALGVGIGAAYPRFRADNPAEIAVSAGGLMYMLLSLAYSAVLTALMARPAFISLVGQADGYFGSLEGRVLLGVYTLLTVAGTLLPLGWGIRGLSRWEG</sequence>
<dbReference type="Proteomes" id="UP000569951">
    <property type="component" value="Unassembled WGS sequence"/>
</dbReference>
<evidence type="ECO:0000256" key="1">
    <source>
        <dbReference type="SAM" id="Phobius"/>
    </source>
</evidence>
<feature type="transmembrane region" description="Helical" evidence="1">
    <location>
        <begin position="520"/>
        <end position="543"/>
    </location>
</feature>
<gene>
    <name evidence="2" type="ORF">HNR42_002490</name>
</gene>
<feature type="transmembrane region" description="Helical" evidence="1">
    <location>
        <begin position="66"/>
        <end position="89"/>
    </location>
</feature>
<dbReference type="EMBL" id="JACHHG010000009">
    <property type="protein sequence ID" value="MBB6099054.1"/>
    <property type="molecule type" value="Genomic_DNA"/>
</dbReference>
<dbReference type="InterPro" id="IPR031599">
    <property type="entry name" value="ABC_tran_2"/>
</dbReference>
<protein>
    <submittedName>
        <fullName evidence="2">ABC-2 type transport system permease protein</fullName>
    </submittedName>
</protein>
<feature type="transmembrane region" description="Helical" evidence="1">
    <location>
        <begin position="115"/>
        <end position="136"/>
    </location>
</feature>
<comment type="caution">
    <text evidence="2">The sequence shown here is derived from an EMBL/GenBank/DDBJ whole genome shotgun (WGS) entry which is preliminary data.</text>
</comment>
<keyword evidence="1" id="KW-1133">Transmembrane helix</keyword>
<name>A0A841I241_9DEIO</name>
<feature type="transmembrane region" description="Helical" evidence="1">
    <location>
        <begin position="21"/>
        <end position="46"/>
    </location>
</feature>
<keyword evidence="1" id="KW-0472">Membrane</keyword>
<evidence type="ECO:0000313" key="2">
    <source>
        <dbReference type="EMBL" id="MBB6099054.1"/>
    </source>
</evidence>
<evidence type="ECO:0000313" key="3">
    <source>
        <dbReference type="Proteomes" id="UP000569951"/>
    </source>
</evidence>
<feature type="transmembrane region" description="Helical" evidence="1">
    <location>
        <begin position="366"/>
        <end position="385"/>
    </location>
</feature>
<feature type="transmembrane region" description="Helical" evidence="1">
    <location>
        <begin position="438"/>
        <end position="463"/>
    </location>
</feature>
<feature type="transmembrane region" description="Helical" evidence="1">
    <location>
        <begin position="326"/>
        <end position="346"/>
    </location>
</feature>
<accession>A0A841I241</accession>
<feature type="transmembrane region" description="Helical" evidence="1">
    <location>
        <begin position="142"/>
        <end position="169"/>
    </location>
</feature>
<proteinExistence type="predicted"/>
<organism evidence="2 3">
    <name type="scientific">Deinobacterium chartae</name>
    <dbReference type="NCBI Taxonomy" id="521158"/>
    <lineage>
        <taxon>Bacteria</taxon>
        <taxon>Thermotogati</taxon>
        <taxon>Deinococcota</taxon>
        <taxon>Deinococci</taxon>
        <taxon>Deinococcales</taxon>
        <taxon>Deinococcaceae</taxon>
        <taxon>Deinobacterium</taxon>
    </lineage>
</organism>
<dbReference type="Pfam" id="PF16949">
    <property type="entry name" value="ABC_tran_2"/>
    <property type="match status" value="1"/>
</dbReference>
<feature type="transmembrane region" description="Helical" evidence="1">
    <location>
        <begin position="475"/>
        <end position="500"/>
    </location>
</feature>
<dbReference type="AlphaFoldDB" id="A0A841I241"/>
<feature type="transmembrane region" description="Helical" evidence="1">
    <location>
        <begin position="406"/>
        <end position="426"/>
    </location>
</feature>
<reference evidence="2 3" key="1">
    <citation type="submission" date="2020-08" db="EMBL/GenBank/DDBJ databases">
        <title>Genomic Encyclopedia of Type Strains, Phase IV (KMG-IV): sequencing the most valuable type-strain genomes for metagenomic binning, comparative biology and taxonomic classification.</title>
        <authorList>
            <person name="Goeker M."/>
        </authorList>
    </citation>
    <scope>NUCLEOTIDE SEQUENCE [LARGE SCALE GENOMIC DNA]</scope>
    <source>
        <strain evidence="2 3">DSM 21458</strain>
    </source>
</reference>
<keyword evidence="1" id="KW-0812">Transmembrane</keyword>
<dbReference type="RefSeq" id="WP_343058388.1">
    <property type="nucleotide sequence ID" value="NZ_JACHHG010000009.1"/>
</dbReference>